<comment type="caution">
    <text evidence="2">The sequence shown here is derived from an EMBL/GenBank/DDBJ whole genome shotgun (WGS) entry which is preliminary data.</text>
</comment>
<sequence length="83" mass="9493">MRLKDRSSKLPEPTAVSDSPGRPITDQTRRPQHQAASGPSHKRSLSPQPKIQVGLWISLTSLWRKTLRQGQERKRARASRRSR</sequence>
<dbReference type="Proteomes" id="UP000054821">
    <property type="component" value="Unassembled WGS sequence"/>
</dbReference>
<gene>
    <name evidence="2" type="ORF">TGAM01_v201601</name>
</gene>
<evidence type="ECO:0000313" key="3">
    <source>
        <dbReference type="Proteomes" id="UP000054821"/>
    </source>
</evidence>
<dbReference type="AlphaFoldDB" id="A0A2P4ZYH9"/>
<dbReference type="GeneID" id="36347336"/>
<proteinExistence type="predicted"/>
<name>A0A2P4ZYH9_9HYPO</name>
<dbReference type="EMBL" id="JPDN02000004">
    <property type="protein sequence ID" value="PON29352.1"/>
    <property type="molecule type" value="Genomic_DNA"/>
</dbReference>
<dbReference type="RefSeq" id="XP_024406409.1">
    <property type="nucleotide sequence ID" value="XM_024548798.1"/>
</dbReference>
<evidence type="ECO:0000256" key="1">
    <source>
        <dbReference type="SAM" id="MobiDB-lite"/>
    </source>
</evidence>
<evidence type="ECO:0000313" key="2">
    <source>
        <dbReference type="EMBL" id="PON29352.1"/>
    </source>
</evidence>
<organism evidence="2 3">
    <name type="scientific">Trichoderma gamsii</name>
    <dbReference type="NCBI Taxonomy" id="398673"/>
    <lineage>
        <taxon>Eukaryota</taxon>
        <taxon>Fungi</taxon>
        <taxon>Dikarya</taxon>
        <taxon>Ascomycota</taxon>
        <taxon>Pezizomycotina</taxon>
        <taxon>Sordariomycetes</taxon>
        <taxon>Hypocreomycetidae</taxon>
        <taxon>Hypocreales</taxon>
        <taxon>Hypocreaceae</taxon>
        <taxon>Trichoderma</taxon>
    </lineage>
</organism>
<feature type="region of interest" description="Disordered" evidence="1">
    <location>
        <begin position="1"/>
        <end position="49"/>
    </location>
</feature>
<accession>A0A2P4ZYH9</accession>
<reference evidence="2 3" key="1">
    <citation type="journal article" date="2016" name="Genome Announc.">
        <title>Draft Whole-Genome Sequence of Trichoderma gamsii T6085, a Promising Biocontrol Agent of Fusarium Head Blight on Wheat.</title>
        <authorList>
            <person name="Baroncelli R."/>
            <person name="Zapparata A."/>
            <person name="Piaggeschi G."/>
            <person name="Sarrocco S."/>
            <person name="Vannacci G."/>
        </authorList>
    </citation>
    <scope>NUCLEOTIDE SEQUENCE [LARGE SCALE GENOMIC DNA]</scope>
    <source>
        <strain evidence="2 3">T6085</strain>
    </source>
</reference>
<keyword evidence="3" id="KW-1185">Reference proteome</keyword>
<protein>
    <submittedName>
        <fullName evidence="2">Uncharacterized protein</fullName>
    </submittedName>
</protein>